<proteinExistence type="predicted"/>
<organism evidence="2 3">
    <name type="scientific">Rhynchospora tenuis</name>
    <dbReference type="NCBI Taxonomy" id="198213"/>
    <lineage>
        <taxon>Eukaryota</taxon>
        <taxon>Viridiplantae</taxon>
        <taxon>Streptophyta</taxon>
        <taxon>Embryophyta</taxon>
        <taxon>Tracheophyta</taxon>
        <taxon>Spermatophyta</taxon>
        <taxon>Magnoliopsida</taxon>
        <taxon>Liliopsida</taxon>
        <taxon>Poales</taxon>
        <taxon>Cyperaceae</taxon>
        <taxon>Cyperoideae</taxon>
        <taxon>Rhynchosporeae</taxon>
        <taxon>Rhynchospora</taxon>
    </lineage>
</organism>
<dbReference type="InterPro" id="IPR008974">
    <property type="entry name" value="TRAF-like"/>
</dbReference>
<feature type="domain" description="MATH" evidence="1">
    <location>
        <begin position="54"/>
        <end position="179"/>
    </location>
</feature>
<dbReference type="InterPro" id="IPR045005">
    <property type="entry name" value="BPM1-6"/>
</dbReference>
<dbReference type="EMBL" id="JAMRDG010000002">
    <property type="protein sequence ID" value="KAJ3688432.1"/>
    <property type="molecule type" value="Genomic_DNA"/>
</dbReference>
<dbReference type="PROSITE" id="PS50144">
    <property type="entry name" value="MATH"/>
    <property type="match status" value="1"/>
</dbReference>
<sequence length="190" mass="21453">MGANFNMKSKKRNNVLVSFFERFRCPAKPPSKSMAHSSAVDNITSSTATAEEVTGSHLFKIEKFSVQKLHAKGRFLQSATFNVGGHDWSLMYYPNGNERSKKNGYASMYIAGHATDNVAAYWTCSCLNQNGKQLWKVRKSSIVTFNRANNNWGYHDYIEKWLLESGVRKDDSLVLKITVTVVKESLQKSV</sequence>
<gene>
    <name evidence="2" type="ORF">LUZ61_017596</name>
</gene>
<dbReference type="Pfam" id="PF22486">
    <property type="entry name" value="MATH_2"/>
    <property type="match status" value="1"/>
</dbReference>
<keyword evidence="3" id="KW-1185">Reference proteome</keyword>
<name>A0AAD5Z7P9_9POAL</name>
<dbReference type="Proteomes" id="UP001210211">
    <property type="component" value="Unassembled WGS sequence"/>
</dbReference>
<dbReference type="PANTHER" id="PTHR26379">
    <property type="entry name" value="BTB/POZ AND MATH DOMAIN-CONTAINING PROTEIN 1"/>
    <property type="match status" value="1"/>
</dbReference>
<dbReference type="SUPFAM" id="SSF49599">
    <property type="entry name" value="TRAF domain-like"/>
    <property type="match status" value="1"/>
</dbReference>
<dbReference type="InterPro" id="IPR002083">
    <property type="entry name" value="MATH/TRAF_dom"/>
</dbReference>
<dbReference type="PANTHER" id="PTHR26379:SF187">
    <property type="entry name" value="OS07G0655300 PROTEIN"/>
    <property type="match status" value="1"/>
</dbReference>
<protein>
    <recommendedName>
        <fullName evidence="1">MATH domain-containing protein</fullName>
    </recommendedName>
</protein>
<accession>A0AAD5Z7P9</accession>
<evidence type="ECO:0000259" key="1">
    <source>
        <dbReference type="PROSITE" id="PS50144"/>
    </source>
</evidence>
<dbReference type="AlphaFoldDB" id="A0AAD5Z7P9"/>
<evidence type="ECO:0000313" key="3">
    <source>
        <dbReference type="Proteomes" id="UP001210211"/>
    </source>
</evidence>
<evidence type="ECO:0000313" key="2">
    <source>
        <dbReference type="EMBL" id="KAJ3688432.1"/>
    </source>
</evidence>
<dbReference type="Gene3D" id="2.60.210.10">
    <property type="entry name" value="Apoptosis, Tumor Necrosis Factor Receptor Associated Protein 2, Chain A"/>
    <property type="match status" value="1"/>
</dbReference>
<dbReference type="GO" id="GO:0016567">
    <property type="term" value="P:protein ubiquitination"/>
    <property type="evidence" value="ECO:0007669"/>
    <property type="project" value="InterPro"/>
</dbReference>
<reference evidence="2 3" key="1">
    <citation type="journal article" date="2022" name="Cell">
        <title>Repeat-based holocentromeres influence genome architecture and karyotype evolution.</title>
        <authorList>
            <person name="Hofstatter P.G."/>
            <person name="Thangavel G."/>
            <person name="Lux T."/>
            <person name="Neumann P."/>
            <person name="Vondrak T."/>
            <person name="Novak P."/>
            <person name="Zhang M."/>
            <person name="Costa L."/>
            <person name="Castellani M."/>
            <person name="Scott A."/>
            <person name="Toegelov H."/>
            <person name="Fuchs J."/>
            <person name="Mata-Sucre Y."/>
            <person name="Dias Y."/>
            <person name="Vanzela A.L.L."/>
            <person name="Huettel B."/>
            <person name="Almeida C.C.S."/>
            <person name="Simkova H."/>
            <person name="Souza G."/>
            <person name="Pedrosa-Harand A."/>
            <person name="Macas J."/>
            <person name="Mayer K.F.X."/>
            <person name="Houben A."/>
            <person name="Marques A."/>
        </authorList>
    </citation>
    <scope>NUCLEOTIDE SEQUENCE [LARGE SCALE GENOMIC DNA]</scope>
    <source>
        <strain evidence="2">RhyTen1mFocal</strain>
    </source>
</reference>
<comment type="caution">
    <text evidence="2">The sequence shown here is derived from an EMBL/GenBank/DDBJ whole genome shotgun (WGS) entry which is preliminary data.</text>
</comment>
<dbReference type="CDD" id="cd00121">
    <property type="entry name" value="MATH"/>
    <property type="match status" value="1"/>
</dbReference>